<dbReference type="GO" id="GO:0005248">
    <property type="term" value="F:voltage-gated sodium channel activity"/>
    <property type="evidence" value="ECO:0007669"/>
    <property type="project" value="TreeGrafter"/>
</dbReference>
<evidence type="ECO:0000256" key="6">
    <source>
        <dbReference type="SAM" id="Phobius"/>
    </source>
</evidence>
<dbReference type="Pfam" id="PF00520">
    <property type="entry name" value="Ion_trans"/>
    <property type="match status" value="1"/>
</dbReference>
<name>A0A3N0B7H5_9ACTN</name>
<feature type="transmembrane region" description="Helical" evidence="6">
    <location>
        <begin position="256"/>
        <end position="272"/>
    </location>
</feature>
<feature type="domain" description="Ion transport" evidence="7">
    <location>
        <begin position="104"/>
        <end position="325"/>
    </location>
</feature>
<sequence length="390" mass="43704">MGIAMHQLIEKIGLLGHVLAYEHQNHPRSFRWRRTVEGAWSAFSIVEESPCAAEARESTFASPDITFAWRAKASVFSLGKIREIIDAGERSTMQEKAAHVVEAAWFQRFIMAVIVINAITIGIQTMALPPSIAMALTAFDALCLAIYIVEAILKLTAYRSAYFRDPWNDFDFIIVVLCLVPASLLPIPVQIARVLRVFRAFRVLRLISAFRQLRIIVEAVGKSIPGVCWTALLLGIVYYVFAVVGTSLFGERFPEWFGNLGASFYTLFQVMTLESWSMGISRPVMEVFPWAWAYFVPFVVVSAFIIVNVVVGIIVGTIDETQKSAQAEDRELSNSTLSLEFAKLQEHMANMEALVNLYEKERIERSAVEASSAHTQHLGASHPDPVKKER</sequence>
<dbReference type="PANTHER" id="PTHR10037">
    <property type="entry name" value="VOLTAGE-GATED CATION CHANNEL CALCIUM AND SODIUM"/>
    <property type="match status" value="1"/>
</dbReference>
<feature type="transmembrane region" description="Helical" evidence="6">
    <location>
        <begin position="132"/>
        <end position="149"/>
    </location>
</feature>
<dbReference type="InterPro" id="IPR027359">
    <property type="entry name" value="Volt_channel_dom_sf"/>
</dbReference>
<keyword evidence="3 6" id="KW-1133">Transmembrane helix</keyword>
<protein>
    <recommendedName>
        <fullName evidence="7">Ion transport domain-containing protein</fullName>
    </recommendedName>
</protein>
<dbReference type="Gene3D" id="1.10.287.70">
    <property type="match status" value="1"/>
</dbReference>
<dbReference type="Gene3D" id="1.20.120.350">
    <property type="entry name" value="Voltage-gated potassium channels. Chain C"/>
    <property type="match status" value="1"/>
</dbReference>
<dbReference type="GO" id="GO:0001518">
    <property type="term" value="C:voltage-gated sodium channel complex"/>
    <property type="evidence" value="ECO:0007669"/>
    <property type="project" value="TreeGrafter"/>
</dbReference>
<evidence type="ECO:0000256" key="5">
    <source>
        <dbReference type="SAM" id="MobiDB-lite"/>
    </source>
</evidence>
<keyword evidence="9" id="KW-1185">Reference proteome</keyword>
<dbReference type="PANTHER" id="PTHR10037:SF62">
    <property type="entry name" value="SODIUM CHANNEL PROTEIN 60E"/>
    <property type="match status" value="1"/>
</dbReference>
<reference evidence="9" key="1">
    <citation type="submission" date="2018-05" db="EMBL/GenBank/DDBJ databases">
        <title>Genome Sequencing of selected type strains of the family Eggerthellaceae.</title>
        <authorList>
            <person name="Danylec N."/>
            <person name="Stoll D.A."/>
            <person name="Doetsch A."/>
            <person name="Huch M."/>
        </authorList>
    </citation>
    <scope>NUCLEOTIDE SEQUENCE [LARGE SCALE GENOMIC DNA]</scope>
    <source>
        <strain evidence="9">DSM 16106</strain>
    </source>
</reference>
<evidence type="ECO:0000256" key="1">
    <source>
        <dbReference type="ARBA" id="ARBA00004141"/>
    </source>
</evidence>
<evidence type="ECO:0000256" key="4">
    <source>
        <dbReference type="ARBA" id="ARBA00023136"/>
    </source>
</evidence>
<dbReference type="Proteomes" id="UP000278632">
    <property type="component" value="Unassembled WGS sequence"/>
</dbReference>
<feature type="region of interest" description="Disordered" evidence="5">
    <location>
        <begin position="368"/>
        <end position="390"/>
    </location>
</feature>
<dbReference type="InterPro" id="IPR043203">
    <property type="entry name" value="VGCC_Ca_Na"/>
</dbReference>
<keyword evidence="2 6" id="KW-0812">Transmembrane</keyword>
<gene>
    <name evidence="8" type="ORF">DMP08_08270</name>
</gene>
<feature type="transmembrane region" description="Helical" evidence="6">
    <location>
        <begin position="109"/>
        <end position="126"/>
    </location>
</feature>
<keyword evidence="4 6" id="KW-0472">Membrane</keyword>
<dbReference type="InterPro" id="IPR005821">
    <property type="entry name" value="Ion_trans_dom"/>
</dbReference>
<accession>A0A3N0B7H5</accession>
<feature type="transmembrane region" description="Helical" evidence="6">
    <location>
        <begin position="292"/>
        <end position="315"/>
    </location>
</feature>
<comment type="subcellular location">
    <subcellularLocation>
        <location evidence="1">Membrane</location>
        <topology evidence="1">Multi-pass membrane protein</topology>
    </subcellularLocation>
</comment>
<evidence type="ECO:0000256" key="2">
    <source>
        <dbReference type="ARBA" id="ARBA00022692"/>
    </source>
</evidence>
<organism evidence="8 9">
    <name type="scientific">Paraeggerthella hongkongensis</name>
    <dbReference type="NCBI Taxonomy" id="230658"/>
    <lineage>
        <taxon>Bacteria</taxon>
        <taxon>Bacillati</taxon>
        <taxon>Actinomycetota</taxon>
        <taxon>Coriobacteriia</taxon>
        <taxon>Eggerthellales</taxon>
        <taxon>Eggerthellaceae</taxon>
        <taxon>Paraeggerthella</taxon>
    </lineage>
</organism>
<feature type="transmembrane region" description="Helical" evidence="6">
    <location>
        <begin position="229"/>
        <end position="249"/>
    </location>
</feature>
<feature type="transmembrane region" description="Helical" evidence="6">
    <location>
        <begin position="170"/>
        <end position="189"/>
    </location>
</feature>
<evidence type="ECO:0000256" key="3">
    <source>
        <dbReference type="ARBA" id="ARBA00022989"/>
    </source>
</evidence>
<dbReference type="AlphaFoldDB" id="A0A3N0B7H5"/>
<dbReference type="SUPFAM" id="SSF81324">
    <property type="entry name" value="Voltage-gated potassium channels"/>
    <property type="match status" value="1"/>
</dbReference>
<evidence type="ECO:0000313" key="9">
    <source>
        <dbReference type="Proteomes" id="UP000278632"/>
    </source>
</evidence>
<evidence type="ECO:0000259" key="7">
    <source>
        <dbReference type="Pfam" id="PF00520"/>
    </source>
</evidence>
<proteinExistence type="predicted"/>
<dbReference type="EMBL" id="QICD01000015">
    <property type="protein sequence ID" value="RNL42968.1"/>
    <property type="molecule type" value="Genomic_DNA"/>
</dbReference>
<evidence type="ECO:0000313" key="8">
    <source>
        <dbReference type="EMBL" id="RNL42968.1"/>
    </source>
</evidence>
<comment type="caution">
    <text evidence="8">The sequence shown here is derived from an EMBL/GenBank/DDBJ whole genome shotgun (WGS) entry which is preliminary data.</text>
</comment>